<dbReference type="Pfam" id="PF01758">
    <property type="entry name" value="SBF"/>
    <property type="match status" value="1"/>
</dbReference>
<proteinExistence type="predicted"/>
<keyword evidence="3 5" id="KW-1133">Transmembrane helix</keyword>
<feature type="transmembrane region" description="Helical" evidence="5">
    <location>
        <begin position="232"/>
        <end position="254"/>
    </location>
</feature>
<evidence type="ECO:0000256" key="1">
    <source>
        <dbReference type="ARBA" id="ARBA00004141"/>
    </source>
</evidence>
<dbReference type="RefSeq" id="WP_171088362.1">
    <property type="nucleotide sequence ID" value="NZ_JABAIV010000011.1"/>
</dbReference>
<keyword evidence="4 5" id="KW-0472">Membrane</keyword>
<dbReference type="AlphaFoldDB" id="A0A7Y2P332"/>
<feature type="transmembrane region" description="Helical" evidence="5">
    <location>
        <begin position="6"/>
        <end position="29"/>
    </location>
</feature>
<feature type="transmembrane region" description="Helical" evidence="5">
    <location>
        <begin position="101"/>
        <end position="123"/>
    </location>
</feature>
<dbReference type="PANTHER" id="PTHR10361:SF24">
    <property type="entry name" value="P3 PROTEIN"/>
    <property type="match status" value="1"/>
</dbReference>
<keyword evidence="7" id="KW-1185">Reference proteome</keyword>
<dbReference type="EMBL" id="JABAIV010000011">
    <property type="protein sequence ID" value="NNG25574.1"/>
    <property type="molecule type" value="Genomic_DNA"/>
</dbReference>
<comment type="caution">
    <text evidence="6">The sequence shown here is derived from an EMBL/GenBank/DDBJ whole genome shotgun (WGS) entry which is preliminary data.</text>
</comment>
<dbReference type="InterPro" id="IPR002657">
    <property type="entry name" value="BilAc:Na_symport/Acr3"/>
</dbReference>
<evidence type="ECO:0000256" key="5">
    <source>
        <dbReference type="SAM" id="Phobius"/>
    </source>
</evidence>
<reference evidence="6 7" key="1">
    <citation type="submission" date="2020-04" db="EMBL/GenBank/DDBJ databases">
        <title>Massilia sp. nov., a cold adapted bacteria isolated from Arctic soil.</title>
        <authorList>
            <person name="Son J."/>
            <person name="Ka J.-O."/>
        </authorList>
    </citation>
    <scope>NUCLEOTIDE SEQUENCE [LARGE SCALE GENOMIC DNA]</scope>
    <source>
        <strain evidence="6 7">ML15P13</strain>
    </source>
</reference>
<keyword evidence="2 5" id="KW-0812">Transmembrane</keyword>
<dbReference type="GO" id="GO:0016020">
    <property type="term" value="C:membrane"/>
    <property type="evidence" value="ECO:0007669"/>
    <property type="project" value="UniProtKB-SubCell"/>
</dbReference>
<feature type="transmembrane region" description="Helical" evidence="5">
    <location>
        <begin position="260"/>
        <end position="282"/>
    </location>
</feature>
<feature type="transmembrane region" description="Helical" evidence="5">
    <location>
        <begin position="143"/>
        <end position="159"/>
    </location>
</feature>
<accession>A0A7Y2P332</accession>
<feature type="transmembrane region" description="Helical" evidence="5">
    <location>
        <begin position="195"/>
        <end position="220"/>
    </location>
</feature>
<feature type="transmembrane region" description="Helical" evidence="5">
    <location>
        <begin position="41"/>
        <end position="63"/>
    </location>
</feature>
<gene>
    <name evidence="6" type="ORF">HGB41_21560</name>
</gene>
<protein>
    <submittedName>
        <fullName evidence="6">Bile acid:sodium symporter family protein</fullName>
    </submittedName>
</protein>
<dbReference type="InterPro" id="IPR038770">
    <property type="entry name" value="Na+/solute_symporter_sf"/>
</dbReference>
<evidence type="ECO:0000256" key="2">
    <source>
        <dbReference type="ARBA" id="ARBA00022692"/>
    </source>
</evidence>
<name>A0A7Y2P332_9BURK</name>
<feature type="transmembrane region" description="Helical" evidence="5">
    <location>
        <begin position="69"/>
        <end position="89"/>
    </location>
</feature>
<organism evidence="6 7">
    <name type="scientific">Telluria aromaticivorans</name>
    <dbReference type="NCBI Taxonomy" id="2725995"/>
    <lineage>
        <taxon>Bacteria</taxon>
        <taxon>Pseudomonadati</taxon>
        <taxon>Pseudomonadota</taxon>
        <taxon>Betaproteobacteria</taxon>
        <taxon>Burkholderiales</taxon>
        <taxon>Oxalobacteraceae</taxon>
        <taxon>Telluria group</taxon>
        <taxon>Telluria</taxon>
    </lineage>
</organism>
<evidence type="ECO:0000313" key="7">
    <source>
        <dbReference type="Proteomes" id="UP000533905"/>
    </source>
</evidence>
<dbReference type="Gene3D" id="1.20.1530.20">
    <property type="match status" value="1"/>
</dbReference>
<feature type="transmembrane region" description="Helical" evidence="5">
    <location>
        <begin position="171"/>
        <end position="189"/>
    </location>
</feature>
<dbReference type="Proteomes" id="UP000533905">
    <property type="component" value="Unassembled WGS sequence"/>
</dbReference>
<dbReference type="InterPro" id="IPR004710">
    <property type="entry name" value="Bilac:Na_transpt"/>
</dbReference>
<evidence type="ECO:0000256" key="4">
    <source>
        <dbReference type="ARBA" id="ARBA00023136"/>
    </source>
</evidence>
<evidence type="ECO:0000313" key="6">
    <source>
        <dbReference type="EMBL" id="NNG25574.1"/>
    </source>
</evidence>
<evidence type="ECO:0000256" key="3">
    <source>
        <dbReference type="ARBA" id="ARBA00022989"/>
    </source>
</evidence>
<dbReference type="PANTHER" id="PTHR10361">
    <property type="entry name" value="SODIUM-BILE ACID COTRANSPORTER"/>
    <property type="match status" value="1"/>
</dbReference>
<comment type="subcellular location">
    <subcellularLocation>
        <location evidence="1">Membrane</location>
        <topology evidence="1">Multi-pass membrane protein</topology>
    </subcellularLocation>
</comment>
<sequence>MSNFITLLPTLLIAALALIMFGLGLSLTLGDFRRLLGHPKAVILALVLQAAVLPAICYGLIVLLDVAPIYAVGLMLLAASPGGVSANLFSHLFGGNVAMNISLTAINTVLSIVSLPLIANFAIDTFAKSGQVVPMQTGKVIEVIGIVLVPVAIGMLVKSRAPDFAARMDKPMKRFSMAVLAALAVVAIAKEWDALVVSFASIGLAVILFNIASLGLGYTVPRMMGLDKPNAIAIGYEIGIHNSTLAIFVAVSVLGDFQLMLPAAIYSVSMYVFATAFGLIVLGKKRHAGAAAPTSA</sequence>